<dbReference type="Proteomes" id="UP000193380">
    <property type="component" value="Unassembled WGS sequence"/>
</dbReference>
<name>A0A060VTD3_ONCMY</name>
<gene>
    <name evidence="2" type="ORF">GSONMT00077163001</name>
</gene>
<dbReference type="PaxDb" id="8022-A0A060VTD3"/>
<accession>A0A060VTD3</accession>
<reference evidence="2" key="2">
    <citation type="submission" date="2014-03" db="EMBL/GenBank/DDBJ databases">
        <authorList>
            <person name="Genoscope - CEA"/>
        </authorList>
    </citation>
    <scope>NUCLEOTIDE SEQUENCE</scope>
</reference>
<feature type="region of interest" description="Disordered" evidence="1">
    <location>
        <begin position="54"/>
        <end position="75"/>
    </location>
</feature>
<proteinExistence type="predicted"/>
<dbReference type="STRING" id="8022.A0A060VTD3"/>
<organism evidence="2 3">
    <name type="scientific">Oncorhynchus mykiss</name>
    <name type="common">Rainbow trout</name>
    <name type="synonym">Salmo gairdneri</name>
    <dbReference type="NCBI Taxonomy" id="8022"/>
    <lineage>
        <taxon>Eukaryota</taxon>
        <taxon>Metazoa</taxon>
        <taxon>Chordata</taxon>
        <taxon>Craniata</taxon>
        <taxon>Vertebrata</taxon>
        <taxon>Euteleostomi</taxon>
        <taxon>Actinopterygii</taxon>
        <taxon>Neopterygii</taxon>
        <taxon>Teleostei</taxon>
        <taxon>Protacanthopterygii</taxon>
        <taxon>Salmoniformes</taxon>
        <taxon>Salmonidae</taxon>
        <taxon>Salmoninae</taxon>
        <taxon>Oncorhynchus</taxon>
    </lineage>
</organism>
<reference evidence="2" key="1">
    <citation type="journal article" date="2014" name="Nat. Commun.">
        <title>The rainbow trout genome provides novel insights into evolution after whole-genome duplication in vertebrates.</title>
        <authorList>
            <person name="Berthelot C."/>
            <person name="Brunet F."/>
            <person name="Chalopin D."/>
            <person name="Juanchich A."/>
            <person name="Bernard M."/>
            <person name="Noel B."/>
            <person name="Bento P."/>
            <person name="Da Silva C."/>
            <person name="Labadie K."/>
            <person name="Alberti A."/>
            <person name="Aury J.M."/>
            <person name="Louis A."/>
            <person name="Dehais P."/>
            <person name="Bardou P."/>
            <person name="Montfort J."/>
            <person name="Klopp C."/>
            <person name="Cabau C."/>
            <person name="Gaspin C."/>
            <person name="Thorgaard G.H."/>
            <person name="Boussaha M."/>
            <person name="Quillet E."/>
            <person name="Guyomard R."/>
            <person name="Galiana D."/>
            <person name="Bobe J."/>
            <person name="Volff J.N."/>
            <person name="Genet C."/>
            <person name="Wincker P."/>
            <person name="Jaillon O."/>
            <person name="Roest Crollius H."/>
            <person name="Guiguen Y."/>
        </authorList>
    </citation>
    <scope>NUCLEOTIDE SEQUENCE [LARGE SCALE GENOMIC DNA]</scope>
</reference>
<dbReference type="EMBL" id="FR904297">
    <property type="protein sequence ID" value="CDQ58122.1"/>
    <property type="molecule type" value="Genomic_DNA"/>
</dbReference>
<feature type="compositionally biased region" description="Polar residues" evidence="1">
    <location>
        <begin position="59"/>
        <end position="68"/>
    </location>
</feature>
<dbReference type="AlphaFoldDB" id="A0A060VTD3"/>
<sequence length="106" mass="12077">MCAYREKIHYIRTEGTQRLEKLACDADLVILLSLFEEEIMSYVQPSFHPGFSFSPRCSPGSSPQNSPGMSRARAPAPYRRDFEAKLRNFYRKLEAKGYGQGPGKIK</sequence>
<evidence type="ECO:0000313" key="3">
    <source>
        <dbReference type="Proteomes" id="UP000193380"/>
    </source>
</evidence>
<evidence type="ECO:0000313" key="2">
    <source>
        <dbReference type="EMBL" id="CDQ58122.1"/>
    </source>
</evidence>
<protein>
    <submittedName>
        <fullName evidence="2">Uncharacterized protein</fullName>
    </submittedName>
</protein>
<evidence type="ECO:0000256" key="1">
    <source>
        <dbReference type="SAM" id="MobiDB-lite"/>
    </source>
</evidence>